<evidence type="ECO:0008006" key="3">
    <source>
        <dbReference type="Google" id="ProtNLM"/>
    </source>
</evidence>
<sequence length="134" mass="15699">MQGSESKQKAKKGYRKIRNVCAIARDHYQYIWIYTCCIDKRSSAELRKAINSLFQYYHHAELCYSDGRFNQARWSASGWTLQELIAPRDLVFYAKDWIFFDTKERLTDEIANITDIDIAFVRGRDLSQASAAQK</sequence>
<keyword evidence="2" id="KW-1185">Reference proteome</keyword>
<accession>A0A0D2I7P9</accession>
<name>A0A0D2I7P9_CLAB1</name>
<evidence type="ECO:0000313" key="2">
    <source>
        <dbReference type="Proteomes" id="UP000053789"/>
    </source>
</evidence>
<dbReference type="RefSeq" id="XP_016625939.1">
    <property type="nucleotide sequence ID" value="XM_016758690.1"/>
</dbReference>
<gene>
    <name evidence="1" type="ORF">Z519_00933</name>
</gene>
<reference evidence="1" key="1">
    <citation type="submission" date="2015-01" db="EMBL/GenBank/DDBJ databases">
        <title>The Genome Sequence of Cladophialophora bantiana CBS 173.52.</title>
        <authorList>
            <consortium name="The Broad Institute Genomics Platform"/>
            <person name="Cuomo C."/>
            <person name="de Hoog S."/>
            <person name="Gorbushina A."/>
            <person name="Stielow B."/>
            <person name="Teixiera M."/>
            <person name="Abouelleil A."/>
            <person name="Chapman S.B."/>
            <person name="Priest M."/>
            <person name="Young S.K."/>
            <person name="Wortman J."/>
            <person name="Nusbaum C."/>
            <person name="Birren B."/>
        </authorList>
    </citation>
    <scope>NUCLEOTIDE SEQUENCE [LARGE SCALE GENOMIC DNA]</scope>
    <source>
        <strain evidence="1">CBS 173.52</strain>
    </source>
</reference>
<dbReference type="EMBL" id="KN846980">
    <property type="protein sequence ID" value="KIW99270.1"/>
    <property type="molecule type" value="Genomic_DNA"/>
</dbReference>
<dbReference type="AlphaFoldDB" id="A0A0D2I7P9"/>
<dbReference type="GeneID" id="27693861"/>
<dbReference type="PANTHER" id="PTHR10622">
    <property type="entry name" value="HET DOMAIN-CONTAINING PROTEIN"/>
    <property type="match status" value="1"/>
</dbReference>
<dbReference type="OrthoDB" id="674604at2759"/>
<dbReference type="PANTHER" id="PTHR10622:SF10">
    <property type="entry name" value="HET DOMAIN-CONTAINING PROTEIN"/>
    <property type="match status" value="1"/>
</dbReference>
<dbReference type="HOGENOM" id="CLU_000288_138_5_1"/>
<evidence type="ECO:0000313" key="1">
    <source>
        <dbReference type="EMBL" id="KIW99270.1"/>
    </source>
</evidence>
<proteinExistence type="predicted"/>
<dbReference type="VEuPathDB" id="FungiDB:Z519_00933"/>
<dbReference type="Proteomes" id="UP000053789">
    <property type="component" value="Unassembled WGS sequence"/>
</dbReference>
<protein>
    <recommendedName>
        <fullName evidence="3">Heterokaryon incompatibility domain-containing protein</fullName>
    </recommendedName>
</protein>
<organism evidence="1 2">
    <name type="scientific">Cladophialophora bantiana (strain ATCC 10958 / CBS 173.52 / CDC B-1940 / NIH 8579)</name>
    <name type="common">Xylohypha bantiana</name>
    <dbReference type="NCBI Taxonomy" id="1442370"/>
    <lineage>
        <taxon>Eukaryota</taxon>
        <taxon>Fungi</taxon>
        <taxon>Dikarya</taxon>
        <taxon>Ascomycota</taxon>
        <taxon>Pezizomycotina</taxon>
        <taxon>Eurotiomycetes</taxon>
        <taxon>Chaetothyriomycetidae</taxon>
        <taxon>Chaetothyriales</taxon>
        <taxon>Herpotrichiellaceae</taxon>
        <taxon>Cladophialophora</taxon>
    </lineage>
</organism>